<dbReference type="PANTHER" id="PTHR46382:SF1">
    <property type="entry name" value="PHOSPHATIDATE CYTIDYLYLTRANSFERASE"/>
    <property type="match status" value="1"/>
</dbReference>
<evidence type="ECO:0000256" key="15">
    <source>
        <dbReference type="ARBA" id="ARBA00023136"/>
    </source>
</evidence>
<evidence type="ECO:0000256" key="1">
    <source>
        <dbReference type="ARBA" id="ARBA00001698"/>
    </source>
</evidence>
<keyword evidence="13 19" id="KW-1133">Transmembrane helix</keyword>
<dbReference type="GO" id="GO:0004605">
    <property type="term" value="F:phosphatidate cytidylyltransferase activity"/>
    <property type="evidence" value="ECO:0007669"/>
    <property type="project" value="UniProtKB-EC"/>
</dbReference>
<dbReference type="EC" id="2.7.7.41" evidence="6 18"/>
<feature type="transmembrane region" description="Helical" evidence="19">
    <location>
        <begin position="28"/>
        <end position="46"/>
    </location>
</feature>
<evidence type="ECO:0000256" key="5">
    <source>
        <dbReference type="ARBA" id="ARBA00010185"/>
    </source>
</evidence>
<keyword evidence="8" id="KW-1003">Cell membrane</keyword>
<name>A0ABX8AXT9_9BACT</name>
<evidence type="ECO:0000256" key="2">
    <source>
        <dbReference type="ARBA" id="ARBA00004651"/>
    </source>
</evidence>
<sequence>MSNLAWRVITALIALPLLFWSIWLPTPFLFVGFVILATLFGLVEYFHLAEKLGFIPFVSIGICGLLGVHGLFYARAIEFLPALLGLLLGATMVQGVLTERDFKKSLPSHAATLHGVVYVGVLCGFLIGLKRLEPPELGSRFLTFFFVVIMAGDVAAYFVGRAFGRHKLAPLVSPGKTIEGAVGNVGGSLAAAVAVHYGLFPALPLAHALVLAVVMNIIGQLGDLYESLLKRGAGTKDAAAVLPGHGGLLDRLDSLLFNAPVLYYYAQYGLPPT</sequence>
<evidence type="ECO:0000256" key="17">
    <source>
        <dbReference type="ARBA" id="ARBA00023264"/>
    </source>
</evidence>
<comment type="catalytic activity">
    <reaction evidence="1 18">
        <text>a 1,2-diacyl-sn-glycero-3-phosphate + CTP + H(+) = a CDP-1,2-diacyl-sn-glycerol + diphosphate</text>
        <dbReference type="Rhea" id="RHEA:16229"/>
        <dbReference type="ChEBI" id="CHEBI:15378"/>
        <dbReference type="ChEBI" id="CHEBI:33019"/>
        <dbReference type="ChEBI" id="CHEBI:37563"/>
        <dbReference type="ChEBI" id="CHEBI:58332"/>
        <dbReference type="ChEBI" id="CHEBI:58608"/>
        <dbReference type="EC" id="2.7.7.41"/>
    </reaction>
</comment>
<evidence type="ECO:0000256" key="3">
    <source>
        <dbReference type="ARBA" id="ARBA00005119"/>
    </source>
</evidence>
<evidence type="ECO:0000256" key="9">
    <source>
        <dbReference type="ARBA" id="ARBA00022516"/>
    </source>
</evidence>
<proteinExistence type="inferred from homology"/>
<keyword evidence="12 18" id="KW-0548">Nucleotidyltransferase</keyword>
<evidence type="ECO:0000256" key="14">
    <source>
        <dbReference type="ARBA" id="ARBA00023098"/>
    </source>
</evidence>
<keyword evidence="21" id="KW-1185">Reference proteome</keyword>
<dbReference type="Pfam" id="PF01148">
    <property type="entry name" value="CTP_transf_1"/>
    <property type="match status" value="1"/>
</dbReference>
<gene>
    <name evidence="20" type="ORF">J8C05_07050</name>
</gene>
<evidence type="ECO:0000256" key="19">
    <source>
        <dbReference type="SAM" id="Phobius"/>
    </source>
</evidence>
<protein>
    <recommendedName>
        <fullName evidence="7 18">Phosphatidate cytidylyltransferase</fullName>
        <ecNumber evidence="6 18">2.7.7.41</ecNumber>
    </recommendedName>
</protein>
<dbReference type="RefSeq" id="WP_211421547.1">
    <property type="nucleotide sequence ID" value="NZ_CP072642.1"/>
</dbReference>
<keyword evidence="15 19" id="KW-0472">Membrane</keyword>
<comment type="pathway">
    <text evidence="3 18">Phospholipid metabolism; CDP-diacylglycerol biosynthesis; CDP-diacylglycerol from sn-glycerol 3-phosphate: step 3/3.</text>
</comment>
<feature type="transmembrane region" description="Helical" evidence="19">
    <location>
        <begin position="79"/>
        <end position="98"/>
    </location>
</feature>
<evidence type="ECO:0000256" key="13">
    <source>
        <dbReference type="ARBA" id="ARBA00022989"/>
    </source>
</evidence>
<dbReference type="InterPro" id="IPR000374">
    <property type="entry name" value="PC_trans"/>
</dbReference>
<keyword evidence="9" id="KW-0444">Lipid biosynthesis</keyword>
<comment type="subcellular location">
    <subcellularLocation>
        <location evidence="2">Cell membrane</location>
        <topology evidence="2">Multi-pass membrane protein</topology>
    </subcellularLocation>
</comment>
<keyword evidence="16" id="KW-0594">Phospholipid biosynthesis</keyword>
<evidence type="ECO:0000256" key="18">
    <source>
        <dbReference type="RuleBase" id="RU003938"/>
    </source>
</evidence>
<evidence type="ECO:0000256" key="16">
    <source>
        <dbReference type="ARBA" id="ARBA00023209"/>
    </source>
</evidence>
<keyword evidence="14" id="KW-0443">Lipid metabolism</keyword>
<organism evidence="20 21">
    <name type="scientific">Chloracidobacterium sp. N</name>
    <dbReference type="NCBI Taxonomy" id="2821540"/>
    <lineage>
        <taxon>Bacteria</taxon>
        <taxon>Pseudomonadati</taxon>
        <taxon>Acidobacteriota</taxon>
        <taxon>Terriglobia</taxon>
        <taxon>Terriglobales</taxon>
        <taxon>Acidobacteriaceae</taxon>
        <taxon>Chloracidobacterium</taxon>
        <taxon>Chloracidobacterium aggregatum</taxon>
    </lineage>
</organism>
<keyword evidence="11 18" id="KW-0812">Transmembrane</keyword>
<feature type="transmembrane region" description="Helical" evidence="19">
    <location>
        <begin position="53"/>
        <end position="73"/>
    </location>
</feature>
<accession>A0ABX8AXT9</accession>
<evidence type="ECO:0000256" key="12">
    <source>
        <dbReference type="ARBA" id="ARBA00022695"/>
    </source>
</evidence>
<evidence type="ECO:0000256" key="6">
    <source>
        <dbReference type="ARBA" id="ARBA00012487"/>
    </source>
</evidence>
<keyword evidence="10 18" id="KW-0808">Transferase</keyword>
<evidence type="ECO:0000256" key="10">
    <source>
        <dbReference type="ARBA" id="ARBA00022679"/>
    </source>
</evidence>
<dbReference type="PROSITE" id="PS01315">
    <property type="entry name" value="CDS"/>
    <property type="match status" value="1"/>
</dbReference>
<evidence type="ECO:0000256" key="8">
    <source>
        <dbReference type="ARBA" id="ARBA00022475"/>
    </source>
</evidence>
<keyword evidence="17" id="KW-1208">Phospholipid metabolism</keyword>
<dbReference type="PANTHER" id="PTHR46382">
    <property type="entry name" value="PHOSPHATIDATE CYTIDYLYLTRANSFERASE"/>
    <property type="match status" value="1"/>
</dbReference>
<evidence type="ECO:0000256" key="11">
    <source>
        <dbReference type="ARBA" id="ARBA00022692"/>
    </source>
</evidence>
<dbReference type="EMBL" id="CP072642">
    <property type="protein sequence ID" value="QUV93137.1"/>
    <property type="molecule type" value="Genomic_DNA"/>
</dbReference>
<evidence type="ECO:0000313" key="21">
    <source>
        <dbReference type="Proteomes" id="UP000677668"/>
    </source>
</evidence>
<evidence type="ECO:0000256" key="7">
    <source>
        <dbReference type="ARBA" id="ARBA00019373"/>
    </source>
</evidence>
<reference evidence="20 21" key="1">
    <citation type="submission" date="2021-03" db="EMBL/GenBank/DDBJ databases">
        <title>Genomic and phenotypic characterization of Chloracidobacterium isolates provides evidence for multiple species.</title>
        <authorList>
            <person name="Saini M.K."/>
            <person name="Costas A.M.G."/>
            <person name="Tank M."/>
            <person name="Bryant D.A."/>
        </authorList>
    </citation>
    <scope>NUCLEOTIDE SEQUENCE [LARGE SCALE GENOMIC DNA]</scope>
    <source>
        <strain evidence="20 21">N</strain>
    </source>
</reference>
<comment type="similarity">
    <text evidence="5 18">Belongs to the CDS family.</text>
</comment>
<evidence type="ECO:0000256" key="4">
    <source>
        <dbReference type="ARBA" id="ARBA00005189"/>
    </source>
</evidence>
<comment type="pathway">
    <text evidence="4">Lipid metabolism.</text>
</comment>
<dbReference type="Proteomes" id="UP000677668">
    <property type="component" value="Chromosome 1"/>
</dbReference>
<feature type="transmembrane region" description="Helical" evidence="19">
    <location>
        <begin position="141"/>
        <end position="160"/>
    </location>
</feature>
<feature type="transmembrane region" description="Helical" evidence="19">
    <location>
        <begin position="110"/>
        <end position="129"/>
    </location>
</feature>
<evidence type="ECO:0000313" key="20">
    <source>
        <dbReference type="EMBL" id="QUV93137.1"/>
    </source>
</evidence>